<dbReference type="AlphaFoldDB" id="A0ABD2NLQ3"/>
<dbReference type="Proteomes" id="UP001516400">
    <property type="component" value="Unassembled WGS sequence"/>
</dbReference>
<evidence type="ECO:0000313" key="2">
    <source>
        <dbReference type="Proteomes" id="UP001516400"/>
    </source>
</evidence>
<gene>
    <name evidence="1" type="ORF">HHI36_017157</name>
</gene>
<protein>
    <submittedName>
        <fullName evidence="1">Uncharacterized protein</fullName>
    </submittedName>
</protein>
<evidence type="ECO:0000313" key="1">
    <source>
        <dbReference type="EMBL" id="KAL3279651.1"/>
    </source>
</evidence>
<name>A0ABD2NLQ3_9CUCU</name>
<dbReference type="EMBL" id="JABFTP020000124">
    <property type="protein sequence ID" value="KAL3279651.1"/>
    <property type="molecule type" value="Genomic_DNA"/>
</dbReference>
<sequence>MKNKGKISMEYYKTYANILKRVVVKANQLANEKYICNSKNKSKATWNIIKQQTVGNEQRKTSNHQEIGGNFKETLDAVNNFFVNQAHTLKNDTKNTVGNHSKFSL</sequence>
<organism evidence="1 2">
    <name type="scientific">Cryptolaemus montrouzieri</name>
    <dbReference type="NCBI Taxonomy" id="559131"/>
    <lineage>
        <taxon>Eukaryota</taxon>
        <taxon>Metazoa</taxon>
        <taxon>Ecdysozoa</taxon>
        <taxon>Arthropoda</taxon>
        <taxon>Hexapoda</taxon>
        <taxon>Insecta</taxon>
        <taxon>Pterygota</taxon>
        <taxon>Neoptera</taxon>
        <taxon>Endopterygota</taxon>
        <taxon>Coleoptera</taxon>
        <taxon>Polyphaga</taxon>
        <taxon>Cucujiformia</taxon>
        <taxon>Coccinelloidea</taxon>
        <taxon>Coccinellidae</taxon>
        <taxon>Scymninae</taxon>
        <taxon>Scymnini</taxon>
        <taxon>Cryptolaemus</taxon>
    </lineage>
</organism>
<comment type="caution">
    <text evidence="1">The sequence shown here is derived from an EMBL/GenBank/DDBJ whole genome shotgun (WGS) entry which is preliminary data.</text>
</comment>
<proteinExistence type="predicted"/>
<accession>A0ABD2NLQ3</accession>
<keyword evidence="2" id="KW-1185">Reference proteome</keyword>
<reference evidence="1 2" key="1">
    <citation type="journal article" date="2021" name="BMC Biol.">
        <title>Horizontally acquired antibacterial genes associated with adaptive radiation of ladybird beetles.</title>
        <authorList>
            <person name="Li H.S."/>
            <person name="Tang X.F."/>
            <person name="Huang Y.H."/>
            <person name="Xu Z.Y."/>
            <person name="Chen M.L."/>
            <person name="Du X.Y."/>
            <person name="Qiu B.Y."/>
            <person name="Chen P.T."/>
            <person name="Zhang W."/>
            <person name="Slipinski A."/>
            <person name="Escalona H.E."/>
            <person name="Waterhouse R.M."/>
            <person name="Zwick A."/>
            <person name="Pang H."/>
        </authorList>
    </citation>
    <scope>NUCLEOTIDE SEQUENCE [LARGE SCALE GENOMIC DNA]</scope>
    <source>
        <strain evidence="1">SYSU2018</strain>
    </source>
</reference>